<keyword evidence="12" id="KW-1185">Reference proteome</keyword>
<dbReference type="InterPro" id="IPR003593">
    <property type="entry name" value="AAA+_ATPase"/>
</dbReference>
<dbReference type="RefSeq" id="WP_390277503.1">
    <property type="nucleotide sequence ID" value="NZ_JBHRYH010000012.1"/>
</dbReference>
<gene>
    <name evidence="11" type="ORF">ACFOKJ_06065</name>
</gene>
<evidence type="ECO:0000256" key="1">
    <source>
        <dbReference type="ARBA" id="ARBA00004202"/>
    </source>
</evidence>
<keyword evidence="7" id="KW-0408">Iron</keyword>
<evidence type="ECO:0000256" key="6">
    <source>
        <dbReference type="ARBA" id="ARBA00022840"/>
    </source>
</evidence>
<dbReference type="InterPro" id="IPR017871">
    <property type="entry name" value="ABC_transporter-like_CS"/>
</dbReference>
<name>A0ABV7TSN9_9NEIS</name>
<keyword evidence="3" id="KW-1003">Cell membrane</keyword>
<dbReference type="CDD" id="cd03214">
    <property type="entry name" value="ABC_Iron-Siderophores_B12_Hemin"/>
    <property type="match status" value="1"/>
</dbReference>
<accession>A0ABV7TSN9</accession>
<keyword evidence="2" id="KW-0813">Transport</keyword>
<evidence type="ECO:0000256" key="7">
    <source>
        <dbReference type="ARBA" id="ARBA00023004"/>
    </source>
</evidence>
<dbReference type="PANTHER" id="PTHR42771:SF2">
    <property type="entry name" value="IRON(3+)-HYDROXAMATE IMPORT ATP-BINDING PROTEIN FHUC"/>
    <property type="match status" value="1"/>
</dbReference>
<dbReference type="PROSITE" id="PS50893">
    <property type="entry name" value="ABC_TRANSPORTER_2"/>
    <property type="match status" value="1"/>
</dbReference>
<evidence type="ECO:0000256" key="9">
    <source>
        <dbReference type="ARBA" id="ARBA00023136"/>
    </source>
</evidence>
<dbReference type="InterPro" id="IPR051535">
    <property type="entry name" value="Siderophore_ABC-ATPase"/>
</dbReference>
<proteinExistence type="predicted"/>
<keyword evidence="8" id="KW-0406">Ion transport</keyword>
<evidence type="ECO:0000313" key="11">
    <source>
        <dbReference type="EMBL" id="MFC3625713.1"/>
    </source>
</evidence>
<dbReference type="InterPro" id="IPR003439">
    <property type="entry name" value="ABC_transporter-like_ATP-bd"/>
</dbReference>
<protein>
    <submittedName>
        <fullName evidence="11">ABC transporter ATP-binding protein</fullName>
    </submittedName>
</protein>
<sequence length="255" mass="27925">MLSLRDIRVCRDGRNILALPALTLDPSQFTVILGHNGSGKSTLMHLLARQLLPDQGHISLDGRPLAAYASRAFARRVAFLPQRLPEAAGLTVAELVRLGRYPWRGLLGRWQADDAAIVQQAMAATDIGHHAGHLADQLSGGERQRAWIAMLLAQQAPLLLLDEPTSALDLAHQYELMALLRTLNREQGRGIVAILHDINLAARYADRIVALKRGELFFDGTPQALLHSPRLSALFDIDIRLLSREPGAHPVAVVA</sequence>
<dbReference type="Proteomes" id="UP001595636">
    <property type="component" value="Unassembled WGS sequence"/>
</dbReference>
<comment type="caution">
    <text evidence="11">The sequence shown here is derived from an EMBL/GenBank/DDBJ whole genome shotgun (WGS) entry which is preliminary data.</text>
</comment>
<evidence type="ECO:0000256" key="3">
    <source>
        <dbReference type="ARBA" id="ARBA00022475"/>
    </source>
</evidence>
<dbReference type="EMBL" id="JBHRYH010000012">
    <property type="protein sequence ID" value="MFC3625713.1"/>
    <property type="molecule type" value="Genomic_DNA"/>
</dbReference>
<dbReference type="PROSITE" id="PS00211">
    <property type="entry name" value="ABC_TRANSPORTER_1"/>
    <property type="match status" value="1"/>
</dbReference>
<evidence type="ECO:0000259" key="10">
    <source>
        <dbReference type="PROSITE" id="PS50893"/>
    </source>
</evidence>
<evidence type="ECO:0000256" key="4">
    <source>
        <dbReference type="ARBA" id="ARBA00022496"/>
    </source>
</evidence>
<evidence type="ECO:0000313" key="12">
    <source>
        <dbReference type="Proteomes" id="UP001595636"/>
    </source>
</evidence>
<evidence type="ECO:0000256" key="2">
    <source>
        <dbReference type="ARBA" id="ARBA00022448"/>
    </source>
</evidence>
<feature type="domain" description="ABC transporter" evidence="10">
    <location>
        <begin position="2"/>
        <end position="238"/>
    </location>
</feature>
<comment type="subcellular location">
    <subcellularLocation>
        <location evidence="1">Cell membrane</location>
        <topology evidence="1">Peripheral membrane protein</topology>
    </subcellularLocation>
</comment>
<organism evidence="11 12">
    <name type="scientific">Vogesella amnigena</name>
    <dbReference type="NCBI Taxonomy" id="1507449"/>
    <lineage>
        <taxon>Bacteria</taxon>
        <taxon>Pseudomonadati</taxon>
        <taxon>Pseudomonadota</taxon>
        <taxon>Betaproteobacteria</taxon>
        <taxon>Neisseriales</taxon>
        <taxon>Chromobacteriaceae</taxon>
        <taxon>Vogesella</taxon>
    </lineage>
</organism>
<evidence type="ECO:0000256" key="5">
    <source>
        <dbReference type="ARBA" id="ARBA00022741"/>
    </source>
</evidence>
<keyword evidence="6 11" id="KW-0067">ATP-binding</keyword>
<reference evidence="12" key="1">
    <citation type="journal article" date="2019" name="Int. J. Syst. Evol. Microbiol.">
        <title>The Global Catalogue of Microorganisms (GCM) 10K type strain sequencing project: providing services to taxonomists for standard genome sequencing and annotation.</title>
        <authorList>
            <consortium name="The Broad Institute Genomics Platform"/>
            <consortium name="The Broad Institute Genome Sequencing Center for Infectious Disease"/>
            <person name="Wu L."/>
            <person name="Ma J."/>
        </authorList>
    </citation>
    <scope>NUCLEOTIDE SEQUENCE [LARGE SCALE GENOMIC DNA]</scope>
    <source>
        <strain evidence="12">KCTC 42195</strain>
    </source>
</reference>
<dbReference type="Pfam" id="PF00005">
    <property type="entry name" value="ABC_tran"/>
    <property type="match status" value="1"/>
</dbReference>
<evidence type="ECO:0000256" key="8">
    <source>
        <dbReference type="ARBA" id="ARBA00023065"/>
    </source>
</evidence>
<dbReference type="InterPro" id="IPR027417">
    <property type="entry name" value="P-loop_NTPase"/>
</dbReference>
<keyword evidence="5" id="KW-0547">Nucleotide-binding</keyword>
<dbReference type="SMART" id="SM00382">
    <property type="entry name" value="AAA"/>
    <property type="match status" value="1"/>
</dbReference>
<keyword evidence="9" id="KW-0472">Membrane</keyword>
<dbReference type="SUPFAM" id="SSF52540">
    <property type="entry name" value="P-loop containing nucleoside triphosphate hydrolases"/>
    <property type="match status" value="1"/>
</dbReference>
<dbReference type="PANTHER" id="PTHR42771">
    <property type="entry name" value="IRON(3+)-HYDROXAMATE IMPORT ATP-BINDING PROTEIN FHUC"/>
    <property type="match status" value="1"/>
</dbReference>
<keyword evidence="4" id="KW-0410">Iron transport</keyword>
<dbReference type="Gene3D" id="3.40.50.300">
    <property type="entry name" value="P-loop containing nucleotide triphosphate hydrolases"/>
    <property type="match status" value="1"/>
</dbReference>
<dbReference type="GO" id="GO:0005524">
    <property type="term" value="F:ATP binding"/>
    <property type="evidence" value="ECO:0007669"/>
    <property type="project" value="UniProtKB-KW"/>
</dbReference>